<dbReference type="PANTHER" id="PTHR46289:SF19">
    <property type="entry name" value="ZINC FINGER MYM-TYPE CONTAINING 1"/>
    <property type="match status" value="1"/>
</dbReference>
<dbReference type="InterPro" id="IPR008906">
    <property type="entry name" value="HATC_C_dom"/>
</dbReference>
<feature type="domain" description="HAT C-terminal dimerisation" evidence="2">
    <location>
        <begin position="464"/>
        <end position="515"/>
    </location>
</feature>
<accession>A0A6G0VP20</accession>
<name>A0A6G0VP20_APHCR</name>
<reference evidence="4 5" key="1">
    <citation type="submission" date="2019-08" db="EMBL/GenBank/DDBJ databases">
        <title>Whole genome of Aphis craccivora.</title>
        <authorList>
            <person name="Voronova N.V."/>
            <person name="Shulinski R.S."/>
            <person name="Bandarenka Y.V."/>
            <person name="Zhorov D.G."/>
            <person name="Warner D."/>
        </authorList>
    </citation>
    <scope>NUCLEOTIDE SEQUENCE [LARGE SCALE GENOMIC DNA]</scope>
    <source>
        <strain evidence="4">180601</strain>
        <tissue evidence="4">Whole Body</tissue>
    </source>
</reference>
<feature type="compositionally biased region" description="Acidic residues" evidence="1">
    <location>
        <begin position="416"/>
        <end position="434"/>
    </location>
</feature>
<dbReference type="PANTHER" id="PTHR46289">
    <property type="entry name" value="52 KDA REPRESSOR OF THE INHIBITOR OF THE PROTEIN KINASE-LIKE PROTEIN-RELATED"/>
    <property type="match status" value="1"/>
</dbReference>
<dbReference type="Pfam" id="PF05699">
    <property type="entry name" value="Dimer_Tnp_hAT"/>
    <property type="match status" value="1"/>
</dbReference>
<sequence length="546" mass="62137">DAGIFAVIIDTTTDIANYEQLTFVLRYVNNSGSIEERLVALETAADGTGQGLFKKFCSITEKYNLNWRQNLCAQSYDGAASMQGIYSGLRTLIQKENPNAMYVWCFAHLLNLVVVDTCDCCEVTKHFFGEVQALVSFFRARKRTATFIECQQQLYPGDRTRRLKCFSDTRWTSHGRVITVLFERFGAILETLKRLVNDNDRVTSSGAKSLLKVITFEFILTMILNKNIFAITTPLSNYLQSKSIDFIQALNLVDASKAKLTSMRCDAEFELTVNEAKRFAEKHNMSELSFKEIRPRKKKRMPGENIYDEVSVSVCDRYRTNTYFKVLDQIISSINSRFSSAREILKDLSLLSPERLINMKKDNKSIPEDSFHNISNWLKDINGNDLKREYIMFSHSLRDLVSGLETPLLLHKPDSPDDAYDTDLSDNTNTDDENNTGLANPVNPETKITINTILHVLSNYNLMSAFPNLYLAYKALGTIPATSASAERTFSKVKLIKTRLRSTIDQNRLESLMLISCEKDIQINYNEVIDTFGLSSQVLKDALMFK</sequence>
<evidence type="ECO:0000313" key="4">
    <source>
        <dbReference type="EMBL" id="KAF0703751.1"/>
    </source>
</evidence>
<dbReference type="GO" id="GO:0046983">
    <property type="term" value="F:protein dimerization activity"/>
    <property type="evidence" value="ECO:0007669"/>
    <property type="project" value="InterPro"/>
</dbReference>
<feature type="non-terminal residue" evidence="4">
    <location>
        <position position="1"/>
    </location>
</feature>
<proteinExistence type="predicted"/>
<evidence type="ECO:0000313" key="5">
    <source>
        <dbReference type="Proteomes" id="UP000478052"/>
    </source>
</evidence>
<dbReference type="SUPFAM" id="SSF53098">
    <property type="entry name" value="Ribonuclease H-like"/>
    <property type="match status" value="1"/>
</dbReference>
<dbReference type="InterPro" id="IPR012337">
    <property type="entry name" value="RNaseH-like_sf"/>
</dbReference>
<dbReference type="InterPro" id="IPR025398">
    <property type="entry name" value="DUF4371"/>
</dbReference>
<dbReference type="Proteomes" id="UP000478052">
    <property type="component" value="Unassembled WGS sequence"/>
</dbReference>
<feature type="region of interest" description="Disordered" evidence="1">
    <location>
        <begin position="412"/>
        <end position="442"/>
    </location>
</feature>
<keyword evidence="5" id="KW-1185">Reference proteome</keyword>
<dbReference type="EMBL" id="VUJU01013763">
    <property type="protein sequence ID" value="KAF0703751.1"/>
    <property type="molecule type" value="Genomic_DNA"/>
</dbReference>
<protein>
    <submittedName>
        <fullName evidence="4">Zinc finger MYM-type protein 1-like</fullName>
    </submittedName>
</protein>
<comment type="caution">
    <text evidence="4">The sequence shown here is derived from an EMBL/GenBank/DDBJ whole genome shotgun (WGS) entry which is preliminary data.</text>
</comment>
<dbReference type="OrthoDB" id="6620640at2759"/>
<evidence type="ECO:0000259" key="3">
    <source>
        <dbReference type="Pfam" id="PF14291"/>
    </source>
</evidence>
<dbReference type="InterPro" id="IPR052958">
    <property type="entry name" value="IFN-induced_PKR_regulator"/>
</dbReference>
<evidence type="ECO:0000256" key="1">
    <source>
        <dbReference type="SAM" id="MobiDB-lite"/>
    </source>
</evidence>
<feature type="domain" description="DUF4371" evidence="3">
    <location>
        <begin position="1"/>
        <end position="88"/>
    </location>
</feature>
<evidence type="ECO:0000259" key="2">
    <source>
        <dbReference type="Pfam" id="PF05699"/>
    </source>
</evidence>
<dbReference type="Pfam" id="PF14291">
    <property type="entry name" value="DUF4371"/>
    <property type="match status" value="1"/>
</dbReference>
<organism evidence="4 5">
    <name type="scientific">Aphis craccivora</name>
    <name type="common">Cowpea aphid</name>
    <dbReference type="NCBI Taxonomy" id="307492"/>
    <lineage>
        <taxon>Eukaryota</taxon>
        <taxon>Metazoa</taxon>
        <taxon>Ecdysozoa</taxon>
        <taxon>Arthropoda</taxon>
        <taxon>Hexapoda</taxon>
        <taxon>Insecta</taxon>
        <taxon>Pterygota</taxon>
        <taxon>Neoptera</taxon>
        <taxon>Paraneoptera</taxon>
        <taxon>Hemiptera</taxon>
        <taxon>Sternorrhyncha</taxon>
        <taxon>Aphidomorpha</taxon>
        <taxon>Aphidoidea</taxon>
        <taxon>Aphididae</taxon>
        <taxon>Aphidini</taxon>
        <taxon>Aphis</taxon>
        <taxon>Aphis</taxon>
    </lineage>
</organism>
<dbReference type="AlphaFoldDB" id="A0A6G0VP20"/>
<gene>
    <name evidence="4" type="ORF">FWK35_00037725</name>
</gene>